<dbReference type="Gene3D" id="2.170.120.30">
    <property type="match status" value="1"/>
</dbReference>
<comment type="caution">
    <text evidence="2">The sequence shown here is derived from an EMBL/GenBank/DDBJ whole genome shotgun (WGS) entry which is preliminary data.</text>
</comment>
<protein>
    <submittedName>
        <fullName evidence="2">YbbR-like protein</fullName>
    </submittedName>
</protein>
<dbReference type="Gene3D" id="2.170.120.40">
    <property type="entry name" value="YbbR-like domain"/>
    <property type="match status" value="2"/>
</dbReference>
<keyword evidence="1" id="KW-1133">Transmembrane helix</keyword>
<dbReference type="Pfam" id="PF07949">
    <property type="entry name" value="YbbR"/>
    <property type="match status" value="3"/>
</dbReference>
<feature type="transmembrane region" description="Helical" evidence="1">
    <location>
        <begin position="16"/>
        <end position="33"/>
    </location>
</feature>
<reference evidence="2 3" key="1">
    <citation type="submission" date="2020-06" db="EMBL/GenBank/DDBJ databases">
        <authorList>
            <person name="Criscuolo A."/>
        </authorList>
    </citation>
    <scope>NUCLEOTIDE SEQUENCE [LARGE SCALE GENOMIC DNA]</scope>
    <source>
        <strain evidence="2">1804121828</strain>
    </source>
</reference>
<gene>
    <name evidence="2" type="ORF">PEPNEM18_00457</name>
</gene>
<dbReference type="AlphaFoldDB" id="A0A6V6XZW8"/>
<dbReference type="InterPro" id="IPR012505">
    <property type="entry name" value="YbbR"/>
</dbReference>
<evidence type="ECO:0000256" key="1">
    <source>
        <dbReference type="SAM" id="Phobius"/>
    </source>
</evidence>
<name>A0A6V6XZW8_9FIRM</name>
<keyword evidence="3" id="KW-1185">Reference proteome</keyword>
<dbReference type="PANTHER" id="PTHR37804">
    <property type="entry name" value="CDAA REGULATORY PROTEIN CDAR"/>
    <property type="match status" value="1"/>
</dbReference>
<dbReference type="Proteomes" id="UP000586454">
    <property type="component" value="Unassembled WGS sequence"/>
</dbReference>
<evidence type="ECO:0000313" key="3">
    <source>
        <dbReference type="Proteomes" id="UP000586454"/>
    </source>
</evidence>
<dbReference type="PANTHER" id="PTHR37804:SF1">
    <property type="entry name" value="CDAA REGULATORY PROTEIN CDAR"/>
    <property type="match status" value="1"/>
</dbReference>
<dbReference type="RefSeq" id="WP_180498820.1">
    <property type="nucleotide sequence ID" value="NZ_CAIJCS010000014.1"/>
</dbReference>
<keyword evidence="1" id="KW-0812">Transmembrane</keyword>
<keyword evidence="1" id="KW-0472">Membrane</keyword>
<sequence>MRERYLNFMANNRNTLAKIFSLVIAILLWFFIITEIDPTIKKDFTNVPVELRNQSTMREAGLELLKHDDYTTNIVISGKRSAILGLKEEDISAYVDLEDIQPGSQRLPIHYRLSDESLTIERSNPKAITVSVDEIVKEEKTVTVKSKGKPDDNYVIDRISVSPEKVTVSGPKRDVDKVQSVVGYVAVDGAKDTVVSTVELFPIDQSKNVVSNVDISPNSVSAQAVISKALSVPINVEYTDENVEEFKRERAILTPTSILITGEGEQIDKVESVKTNPVNPRELMTEYTLPLTLDLPDGVHLVNPDESIFLRYMKNETAKRSLEIDPKSIDLGGKKFKMPSHITVDVYGEQSLVDSINAEDLTVTIDGNGKLTAKGPKGLEIIQILPRQLSR</sequence>
<organism evidence="2 3">
    <name type="scientific">Aedoeadaptatus nemausensis</name>
    <dbReference type="NCBI Taxonomy" id="2582829"/>
    <lineage>
        <taxon>Bacteria</taxon>
        <taxon>Bacillati</taxon>
        <taxon>Bacillota</taxon>
        <taxon>Tissierellia</taxon>
        <taxon>Tissierellales</taxon>
        <taxon>Peptoniphilaceae</taxon>
        <taxon>Aedoeadaptatus</taxon>
    </lineage>
</organism>
<evidence type="ECO:0000313" key="2">
    <source>
        <dbReference type="EMBL" id="CAC9924998.1"/>
    </source>
</evidence>
<dbReference type="EMBL" id="CAIJCS010000014">
    <property type="protein sequence ID" value="CAC9924998.1"/>
    <property type="molecule type" value="Genomic_DNA"/>
</dbReference>
<accession>A0A6V6XZW8</accession>
<proteinExistence type="predicted"/>
<dbReference type="InterPro" id="IPR053154">
    <property type="entry name" value="c-di-AMP_regulator"/>
</dbReference>